<dbReference type="AlphaFoldDB" id="A0A0C3C5G7"/>
<protein>
    <recommendedName>
        <fullName evidence="3">F-box domain-containing protein</fullName>
    </recommendedName>
</protein>
<accession>A0A0C3C5G7</accession>
<reference evidence="1 2" key="1">
    <citation type="submission" date="2014-04" db="EMBL/GenBank/DDBJ databases">
        <authorList>
            <consortium name="DOE Joint Genome Institute"/>
            <person name="Kuo A."/>
            <person name="Gay G."/>
            <person name="Dore J."/>
            <person name="Kohler A."/>
            <person name="Nagy L.G."/>
            <person name="Floudas D."/>
            <person name="Copeland A."/>
            <person name="Barry K.W."/>
            <person name="Cichocki N."/>
            <person name="Veneault-Fourrey C."/>
            <person name="LaButti K."/>
            <person name="Lindquist E.A."/>
            <person name="Lipzen A."/>
            <person name="Lundell T."/>
            <person name="Morin E."/>
            <person name="Murat C."/>
            <person name="Sun H."/>
            <person name="Tunlid A."/>
            <person name="Henrissat B."/>
            <person name="Grigoriev I.V."/>
            <person name="Hibbett D.S."/>
            <person name="Martin F."/>
            <person name="Nordberg H.P."/>
            <person name="Cantor M.N."/>
            <person name="Hua S.X."/>
        </authorList>
    </citation>
    <scope>NUCLEOTIDE SEQUENCE [LARGE SCALE GENOMIC DNA]</scope>
    <source>
        <strain evidence="2">h7</strain>
    </source>
</reference>
<dbReference type="HOGENOM" id="CLU_040827_0_0_1"/>
<dbReference type="OrthoDB" id="2269034at2759"/>
<evidence type="ECO:0000313" key="2">
    <source>
        <dbReference type="Proteomes" id="UP000053424"/>
    </source>
</evidence>
<reference evidence="2" key="2">
    <citation type="submission" date="2015-01" db="EMBL/GenBank/DDBJ databases">
        <title>Evolutionary Origins and Diversification of the Mycorrhizal Mutualists.</title>
        <authorList>
            <consortium name="DOE Joint Genome Institute"/>
            <consortium name="Mycorrhizal Genomics Consortium"/>
            <person name="Kohler A."/>
            <person name="Kuo A."/>
            <person name="Nagy L.G."/>
            <person name="Floudas D."/>
            <person name="Copeland A."/>
            <person name="Barry K.W."/>
            <person name="Cichocki N."/>
            <person name="Veneault-Fourrey C."/>
            <person name="LaButti K."/>
            <person name="Lindquist E.A."/>
            <person name="Lipzen A."/>
            <person name="Lundell T."/>
            <person name="Morin E."/>
            <person name="Murat C."/>
            <person name="Riley R."/>
            <person name="Ohm R."/>
            <person name="Sun H."/>
            <person name="Tunlid A."/>
            <person name="Henrissat B."/>
            <person name="Grigoriev I.V."/>
            <person name="Hibbett D.S."/>
            <person name="Martin F."/>
        </authorList>
    </citation>
    <scope>NUCLEOTIDE SEQUENCE [LARGE SCALE GENOMIC DNA]</scope>
    <source>
        <strain evidence="2">h7</strain>
    </source>
</reference>
<keyword evidence="2" id="KW-1185">Reference proteome</keyword>
<dbReference type="EMBL" id="KN831774">
    <property type="protein sequence ID" value="KIM44090.1"/>
    <property type="molecule type" value="Genomic_DNA"/>
</dbReference>
<organism evidence="1 2">
    <name type="scientific">Hebeloma cylindrosporum</name>
    <dbReference type="NCBI Taxonomy" id="76867"/>
    <lineage>
        <taxon>Eukaryota</taxon>
        <taxon>Fungi</taxon>
        <taxon>Dikarya</taxon>
        <taxon>Basidiomycota</taxon>
        <taxon>Agaricomycotina</taxon>
        <taxon>Agaricomycetes</taxon>
        <taxon>Agaricomycetidae</taxon>
        <taxon>Agaricales</taxon>
        <taxon>Agaricineae</taxon>
        <taxon>Hymenogastraceae</taxon>
        <taxon>Hebeloma</taxon>
    </lineage>
</organism>
<dbReference type="Gene3D" id="3.80.10.10">
    <property type="entry name" value="Ribonuclease Inhibitor"/>
    <property type="match status" value="1"/>
</dbReference>
<evidence type="ECO:0000313" key="1">
    <source>
        <dbReference type="EMBL" id="KIM44090.1"/>
    </source>
</evidence>
<gene>
    <name evidence="1" type="ORF">M413DRAFT_25570</name>
</gene>
<dbReference type="Proteomes" id="UP000053424">
    <property type="component" value="Unassembled WGS sequence"/>
</dbReference>
<proteinExistence type="predicted"/>
<sequence>MVPKLRPSDNHFDNTRQIEETPVDLLSTLPDEVISIIFCDACQPIHRNRKWRRACYPLLLGQISRQYRQYAWATSELWTTVVIRIDIQKLAAQTELLEEWLARTMGRPIDIYFEIGDQLSRRWARPMSMPGRNPSSVVPMINLLAKCSHQWRCIDFHIPSFWYPIFISSTNSNDQPTESVLDLPLLMSASFHHEDTVLLPHEVLELDLALAPSLRMLSLSLCKTPSAIFATFNCKRKVTSMIIDRVHSIDLNDLIPRFPNLQEVTFHDPKFMQTPPHNAFITHQKLRKLEINTQHEWRRHLKFLFIFFMFPQLESLSVSVPLTMRYKELFQRFIAPDSKYHLTSLSLSCKITKEFHLIDFLSALGTLRELYIRDNSTEGTPEFGVSSTFFDVLHPDEDSPHLPSLEVLSYEGNLVVQAIDFLEPLIIRSRVRDGNENPDRLAVLRKVRIQADQVSDSAEFSIAEYPDTQYVWEVMMMMERGILELLTMGGGRWI</sequence>
<dbReference type="InterPro" id="IPR032675">
    <property type="entry name" value="LRR_dom_sf"/>
</dbReference>
<name>A0A0C3C5G7_HEBCY</name>
<evidence type="ECO:0008006" key="3">
    <source>
        <dbReference type="Google" id="ProtNLM"/>
    </source>
</evidence>
<dbReference type="SUPFAM" id="SSF52058">
    <property type="entry name" value="L domain-like"/>
    <property type="match status" value="1"/>
</dbReference>